<dbReference type="InterPro" id="IPR039743">
    <property type="entry name" value="6GAL/EXGAL"/>
</dbReference>
<reference evidence="3 4" key="1">
    <citation type="submission" date="2024-05" db="EMBL/GenBank/DDBJ databases">
        <title>A draft genome resource for the thread blight pathogen Marasmius tenuissimus strain MS-2.</title>
        <authorList>
            <person name="Yulfo-Soto G.E."/>
            <person name="Baruah I.K."/>
            <person name="Amoako-Attah I."/>
            <person name="Bukari Y."/>
            <person name="Meinhardt L.W."/>
            <person name="Bailey B.A."/>
            <person name="Cohen S.P."/>
        </authorList>
    </citation>
    <scope>NUCLEOTIDE SEQUENCE [LARGE SCALE GENOMIC DNA]</scope>
    <source>
        <strain evidence="3 4">MS-2</strain>
    </source>
</reference>
<proteinExistence type="predicted"/>
<dbReference type="Gene3D" id="2.60.40.1180">
    <property type="entry name" value="Golgi alpha-mannosidase II"/>
    <property type="match status" value="1"/>
</dbReference>
<dbReference type="EMBL" id="JBBXMP010000022">
    <property type="protein sequence ID" value="KAL0067960.1"/>
    <property type="molecule type" value="Genomic_DNA"/>
</dbReference>
<keyword evidence="1" id="KW-0732">Signal</keyword>
<dbReference type="InterPro" id="IPR039514">
    <property type="entry name" value="6GAL-like"/>
</dbReference>
<gene>
    <name evidence="3" type="ORF">AAF712_005129</name>
</gene>
<dbReference type="InterPro" id="IPR013780">
    <property type="entry name" value="Glyco_hydro_b"/>
</dbReference>
<evidence type="ECO:0000256" key="1">
    <source>
        <dbReference type="SAM" id="SignalP"/>
    </source>
</evidence>
<dbReference type="PANTHER" id="PTHR42767">
    <property type="entry name" value="ENDO-BETA-1,6-GALACTANASE"/>
    <property type="match status" value="1"/>
</dbReference>
<keyword evidence="4" id="KW-1185">Reference proteome</keyword>
<dbReference type="SUPFAM" id="SSF51445">
    <property type="entry name" value="(Trans)glycosidases"/>
    <property type="match status" value="1"/>
</dbReference>
<feature type="chain" id="PRO_5045167928" description="Endo-beta-1,6-galactanase-like domain-containing protein" evidence="1">
    <location>
        <begin position="21"/>
        <end position="537"/>
    </location>
</feature>
<dbReference type="Pfam" id="PF14587">
    <property type="entry name" value="Glyco_hydr_30_2"/>
    <property type="match status" value="1"/>
</dbReference>
<dbReference type="PANTHER" id="PTHR42767:SF1">
    <property type="entry name" value="ENDO-BETA-1,6-GALACTANASE-LIKE DOMAIN-CONTAINING PROTEIN"/>
    <property type="match status" value="1"/>
</dbReference>
<feature type="signal peptide" evidence="1">
    <location>
        <begin position="1"/>
        <end position="20"/>
    </location>
</feature>
<evidence type="ECO:0000313" key="4">
    <source>
        <dbReference type="Proteomes" id="UP001437256"/>
    </source>
</evidence>
<name>A0ABR3A344_9AGAR</name>
<feature type="domain" description="Endo-beta-1,6-galactanase-like" evidence="2">
    <location>
        <begin position="31"/>
        <end position="263"/>
    </location>
</feature>
<dbReference type="Gene3D" id="3.20.20.80">
    <property type="entry name" value="Glycosidases"/>
    <property type="match status" value="1"/>
</dbReference>
<protein>
    <recommendedName>
        <fullName evidence="2">Endo-beta-1,6-galactanase-like domain-containing protein</fullName>
    </recommendedName>
</protein>
<organism evidence="3 4">
    <name type="scientific">Marasmius tenuissimus</name>
    <dbReference type="NCBI Taxonomy" id="585030"/>
    <lineage>
        <taxon>Eukaryota</taxon>
        <taxon>Fungi</taxon>
        <taxon>Dikarya</taxon>
        <taxon>Basidiomycota</taxon>
        <taxon>Agaricomycotina</taxon>
        <taxon>Agaricomycetes</taxon>
        <taxon>Agaricomycetidae</taxon>
        <taxon>Agaricales</taxon>
        <taxon>Marasmiineae</taxon>
        <taxon>Marasmiaceae</taxon>
        <taxon>Marasmius</taxon>
    </lineage>
</organism>
<dbReference type="InterPro" id="IPR017853">
    <property type="entry name" value="GH"/>
</dbReference>
<comment type="caution">
    <text evidence="3">The sequence shown here is derived from an EMBL/GenBank/DDBJ whole genome shotgun (WGS) entry which is preliminary data.</text>
</comment>
<sequence>MISPSSIILLACLFLQPSSTFTTLAATISSTPAQTITGIGGSGAWWPHDLYQFPEATRQNISNLLFSQDGLGLSSYRWNVGAGGVGVGNPGRAPDTFYRGAGSYNWSADPQGVYFLTAASTRGVTDLTAFANSAPAPLTSGKTSCGSSFVDGKSSLLSHLRMPSGESDLHDHAVGTGNAFGTYLADVVEHFRNQGINIRYISPINEPDSDFGPVPCGQEGMKVAPNQRAEVVDGLWNALNSKGLASTVGILADESNNLDVASSEYGAWLPQVVGKVAALVHHTYDFPSDSAYLSYVNSTRALYPNKPTWMKFAVHWETQTEVEGDGRKDMTQRFLRRINNALMFSGLVFQSFVVAQESHYDFWTLVSGGIGCAPQNNATCVNNPNANGWNDGLIYYDGQYASNRNFQLCTSKFLQILAYLIDFVRTDTTKRFWTYKHFGNFLKPGSQRHAITGTGATNNMIAVSTSTKYFVIAMNPTNSATTLALTFPDNACGVASYRTSGSEDFAKLGGAMKNGGNWNLGLDAMSLTTYEFNRVAC</sequence>
<evidence type="ECO:0000259" key="2">
    <source>
        <dbReference type="Pfam" id="PF14587"/>
    </source>
</evidence>
<evidence type="ECO:0000313" key="3">
    <source>
        <dbReference type="EMBL" id="KAL0067960.1"/>
    </source>
</evidence>
<dbReference type="Proteomes" id="UP001437256">
    <property type="component" value="Unassembled WGS sequence"/>
</dbReference>
<accession>A0ABR3A344</accession>